<organism evidence="2 3">
    <name type="scientific">Sphaerimonospora thailandensis</name>
    <dbReference type="NCBI Taxonomy" id="795644"/>
    <lineage>
        <taxon>Bacteria</taxon>
        <taxon>Bacillati</taxon>
        <taxon>Actinomycetota</taxon>
        <taxon>Actinomycetes</taxon>
        <taxon>Streptosporangiales</taxon>
        <taxon>Streptosporangiaceae</taxon>
        <taxon>Sphaerimonospora</taxon>
    </lineage>
</organism>
<dbReference type="Gene3D" id="3.40.50.1010">
    <property type="entry name" value="5'-nuclease"/>
    <property type="match status" value="1"/>
</dbReference>
<proteinExistence type="predicted"/>
<dbReference type="RefSeq" id="WP_204013669.1">
    <property type="nucleotide sequence ID" value="NZ_BOOG01000013.1"/>
</dbReference>
<accession>A0A8J3R6N0</accession>
<dbReference type="EMBL" id="BOOG01000013">
    <property type="protein sequence ID" value="GIH69340.1"/>
    <property type="molecule type" value="Genomic_DNA"/>
</dbReference>
<feature type="compositionally biased region" description="Basic residues" evidence="1">
    <location>
        <begin position="13"/>
        <end position="22"/>
    </location>
</feature>
<evidence type="ECO:0008006" key="4">
    <source>
        <dbReference type="Google" id="ProtNLM"/>
    </source>
</evidence>
<sequence>MAVTTSAADQFRAPHRRGRRRARRSLRIGRAVHLLDIENLTRSTRPTTSEVVALMGHYRTIVPIGSMDQFIVAVNHNALVSVGTAFHSAQLLARSGPDGADQALVEAAYGDQLNQRFDHVVIGSGDHYFAELAGWLTVSGVRVTVISRREALSWQLYAAVPDIRTIDPATPEAA</sequence>
<dbReference type="AlphaFoldDB" id="A0A8J3R6N0"/>
<evidence type="ECO:0000313" key="2">
    <source>
        <dbReference type="EMBL" id="GIH69340.1"/>
    </source>
</evidence>
<dbReference type="Proteomes" id="UP000610966">
    <property type="component" value="Unassembled WGS sequence"/>
</dbReference>
<keyword evidence="3" id="KW-1185">Reference proteome</keyword>
<feature type="region of interest" description="Disordered" evidence="1">
    <location>
        <begin position="1"/>
        <end position="22"/>
    </location>
</feature>
<evidence type="ECO:0000256" key="1">
    <source>
        <dbReference type="SAM" id="MobiDB-lite"/>
    </source>
</evidence>
<name>A0A8J3R6N0_9ACTN</name>
<gene>
    <name evidence="2" type="ORF">Mth01_15930</name>
</gene>
<reference evidence="2" key="1">
    <citation type="submission" date="2021-01" db="EMBL/GenBank/DDBJ databases">
        <title>Whole genome shotgun sequence of Sphaerimonospora thailandensis NBRC 107569.</title>
        <authorList>
            <person name="Komaki H."/>
            <person name="Tamura T."/>
        </authorList>
    </citation>
    <scope>NUCLEOTIDE SEQUENCE</scope>
    <source>
        <strain evidence="2">NBRC 107569</strain>
    </source>
</reference>
<comment type="caution">
    <text evidence="2">The sequence shown here is derived from an EMBL/GenBank/DDBJ whole genome shotgun (WGS) entry which is preliminary data.</text>
</comment>
<evidence type="ECO:0000313" key="3">
    <source>
        <dbReference type="Proteomes" id="UP000610966"/>
    </source>
</evidence>
<protein>
    <recommendedName>
        <fullName evidence="4">NYN domain-containing protein</fullName>
    </recommendedName>
</protein>